<keyword evidence="2" id="KW-0677">Repeat</keyword>
<protein>
    <recommendedName>
        <fullName evidence="5">Glycine-rich domain-containing protein</fullName>
    </recommendedName>
</protein>
<reference evidence="6 7" key="1">
    <citation type="journal article" date="2013" name="Nat. Biotechnol.">
        <title>Genome sequences of rare, uncultured bacteria obtained by differential coverage binning of multiple metagenomes.</title>
        <authorList>
            <person name="Albertsen M."/>
            <person name="Hugenholtz P."/>
            <person name="Skarshewski A."/>
            <person name="Nielsen K.L."/>
            <person name="Tyson G.W."/>
            <person name="Nielsen P.H."/>
        </authorList>
    </citation>
    <scope>NUCLEOTIDE SEQUENCE [LARGE SCALE GENOMIC DNA]</scope>
    <source>
        <strain evidence="6">TM71</strain>
    </source>
</reference>
<keyword evidence="4" id="KW-0472">Membrane</keyword>
<evidence type="ECO:0000256" key="4">
    <source>
        <dbReference type="SAM" id="Phobius"/>
    </source>
</evidence>
<evidence type="ECO:0000256" key="2">
    <source>
        <dbReference type="ARBA" id="ARBA00022737"/>
    </source>
</evidence>
<dbReference type="InterPro" id="IPR049304">
    <property type="entry name" value="Gly_rich_dom"/>
</dbReference>
<proteinExistence type="predicted"/>
<name>R4PV94_9BACT</name>
<dbReference type="Proteomes" id="UP000013893">
    <property type="component" value="Chromosome"/>
</dbReference>
<dbReference type="PANTHER" id="PTHR24412:SF441">
    <property type="entry name" value="KELCH-LIKE PROTEIN 28"/>
    <property type="match status" value="1"/>
</dbReference>
<keyword evidence="7" id="KW-1185">Reference proteome</keyword>
<feature type="transmembrane region" description="Helical" evidence="4">
    <location>
        <begin position="58"/>
        <end position="79"/>
    </location>
</feature>
<keyword evidence="1" id="KW-0880">Kelch repeat</keyword>
<dbReference type="EMBL" id="CP005957">
    <property type="protein sequence ID" value="AGL62135.1"/>
    <property type="molecule type" value="Genomic_DNA"/>
</dbReference>
<feature type="compositionally biased region" description="Gly residues" evidence="3">
    <location>
        <begin position="524"/>
        <end position="545"/>
    </location>
</feature>
<evidence type="ECO:0000313" key="6">
    <source>
        <dbReference type="EMBL" id="AGL62135.1"/>
    </source>
</evidence>
<dbReference type="KEGG" id="saal:L336_0427"/>
<gene>
    <name evidence="6" type="ORF">L336_0427</name>
</gene>
<accession>R4PV94</accession>
<keyword evidence="4" id="KW-1133">Transmembrane helix</keyword>
<dbReference type="Pfam" id="PF21722">
    <property type="entry name" value="Gly_rich_2"/>
    <property type="match status" value="1"/>
</dbReference>
<evidence type="ECO:0000259" key="5">
    <source>
        <dbReference type="Pfam" id="PF21722"/>
    </source>
</evidence>
<dbReference type="PATRIC" id="fig|1332188.3.peg.420"/>
<evidence type="ECO:0000256" key="1">
    <source>
        <dbReference type="ARBA" id="ARBA00022441"/>
    </source>
</evidence>
<feature type="region of interest" description="Disordered" evidence="3">
    <location>
        <begin position="605"/>
        <end position="661"/>
    </location>
</feature>
<keyword evidence="4" id="KW-0812">Transmembrane</keyword>
<dbReference type="Pfam" id="PF01344">
    <property type="entry name" value="Kelch_1"/>
    <property type="match status" value="1"/>
</dbReference>
<feature type="compositionally biased region" description="Gly residues" evidence="3">
    <location>
        <begin position="553"/>
        <end position="562"/>
    </location>
</feature>
<organism evidence="6 7">
    <name type="scientific">Candidatus Saccharimonas aalborgensis</name>
    <dbReference type="NCBI Taxonomy" id="1332188"/>
    <lineage>
        <taxon>Bacteria</taxon>
        <taxon>Candidatus Saccharimonadota</taxon>
        <taxon>Candidatus Saccharimonadia</taxon>
        <taxon>Candidatus Saccharimonadales</taxon>
        <taxon>Candidatus Saccharimonadaceae</taxon>
        <taxon>Candidatus Saccharimonas</taxon>
    </lineage>
</organism>
<dbReference type="Gene3D" id="2.120.10.80">
    <property type="entry name" value="Kelch-type beta propeller"/>
    <property type="match status" value="4"/>
</dbReference>
<dbReference type="SUPFAM" id="SSF117281">
    <property type="entry name" value="Kelch motif"/>
    <property type="match status" value="5"/>
</dbReference>
<feature type="region of interest" description="Disordered" evidence="3">
    <location>
        <begin position="524"/>
        <end position="578"/>
    </location>
</feature>
<dbReference type="HOGENOM" id="CLU_236130_0_0_0"/>
<sequence>MDSEGMKRKNQSSQRKHDIGRLRHGRIESCLSLVKRFTKVTASGKRYIVIPAPTKKGLLRFGLIIVIVTAITAIGYQLYRYYGPHNYQLSSAGKLLTPPSDVLAKSLLFDAKQQIYSFINGRASTPESKQSGAGLVAATIPVDAAKGMVVTDPNYKVDLTITPQFAVANGQQDQNRVVYPFRDHSGWLVYTAEGTGIKEDIVLSKAPGNEASFTYLLKLPDGTEARQESDGSIGVYGNELFINNISAGSDADAALLKKARENAKKSLLLFVIPSPIVKEYGKQTSQVEASFHLEKNRLTVTAKELTKATYPLTIDPSIYVVTAQQFMNGNNETNINFDVANKLIKKGRTTGARFDTWNSATKLPQGNWAGGTAVAGGYLYSVGGLSLNGQIYTAQGASTFTVPAGITSLSVKVWGGGGGGGAGGSAAAGGTGGGGGYVSGSVAVTPGETLTVYVGGGGATGTRNTAGGGGGGGGYSSIYRGATPLAIAAGGGGGGGGRNSAGNTGGAGGAGGGTNGIAGTTSGAGGGGGGGTQSAGGAGGTGGTNAGSAGSSLTGGLGGDGRTSGTTDGSGASGGLASGGNGGGVIATSRAGGGGGGAGYFGGGGGSSSSSGSGAGGGGSGSSFVSGSLTTTAGGGQNPGNNTDTDRSGAGQGGNAGATGGTGTGGSNGIIIINYGAGGTTTSTTLNWIHLSTTDGSLESPNPGNGACSGWCTDSAYNLPEARSNYSLVAYNGFLYVIGGLNGSGVPQTTIYVAKLGANGEPQLWNPTWNPTTDPTKTTWSYWYTNNVSLSSARSDITAAAYNNRLYVMGGRAASNTIVSTVEVADLTPTGQIGSWSAQTSLPYNAYGHGATVYNDRLYIIGGSSTVGGGPRTDVYYNKINTNGTINSWQQTSSFATGRFSGGGNFVTVWGAFMYISGGCSAVNASGYCSTVQSNTQVASINTDGSLDVWNTVGTVSNQRFGHGLFAWRDNIYEVGGCSAQNTSTGACTVTLETIVYGSINRDGDASTVGQSSNPGSGTCTGGTPTNCSTPAASIGSLLNASIVSNGYLYIFGGCTDTACNPSGVTNGVAYAAISSTGQMSKPATCPNGAFQNNIWCIQSTNTLPVSVAAASPVIFNNRIYLIGGLSGNNNTNTIMRANLGTDGSVGAWTQQSMSGAGATSVSYQYAYTRANPADATNNPGHLFIFGGCTNSNNAGCTAYSQNVYRCNIQAAGAIASCSTTNQLQIGTIPGDTQTGLAIMSGTVYANYVYLIGGVSPNIQDLKSVRYAKIDNNNNVVTAGASGWTQSPNEMAVGRRRSAAFGYNGYIYVIGGYEAATGTLPDIEFIKMNVSDGSLGDGGTETFNVSAVQINQRWGLSAPVSNSYAYVIGGCTNGASPGGCTSTTNVVQTFQVYNNDSGAPAGYSTSANQYTAQANRIGASAAIHNGYLYVAGGCTSATDCTATTTDVSYAPIDANGAVGTWTSTASLPAARTWGKLRAAGGTLYYIGGQSNTATDRRTEVYYATPSGGAISSWNTASNALPAGRTKFGATVWNNRLYVVGGEGTGTGCTASNVCNTVYVSPQLNSGGNIGTAWSTGSTSFTVARSGATAIAYANNLYLFGGYDGANYLSDSQYSQINASTGNAGSWNFSSSMPGPLADGDGFAANGYIYVLGGRSSATTCDPATIVAPISANTTIASGNNPTGIGEWYETNQRYTGARYGAAAVYTDGKAYVLGGGCGSTLTYASPVTQQTPLLSQPQVAKYSIMIDTDSDVFPNAWLLNGLDNSIGARWQLKYRSMANQQAASLCATMSTWGQDTNFGDVTLGTPGAYIVKDGSGTDIKCGRYFFFNVTVDSSQSFGYPDDVSRGPTITDLTLQFTADPGKRLMHGRTFTGGLQMPDDTPYYTN</sequence>
<evidence type="ECO:0000256" key="3">
    <source>
        <dbReference type="SAM" id="MobiDB-lite"/>
    </source>
</evidence>
<dbReference type="InterPro" id="IPR006652">
    <property type="entry name" value="Kelch_1"/>
</dbReference>
<feature type="compositionally biased region" description="Gly residues" evidence="3">
    <location>
        <begin position="650"/>
        <end position="661"/>
    </location>
</feature>
<evidence type="ECO:0000313" key="7">
    <source>
        <dbReference type="Proteomes" id="UP000013893"/>
    </source>
</evidence>
<feature type="domain" description="Glycine-rich" evidence="5">
    <location>
        <begin position="393"/>
        <end position="617"/>
    </location>
</feature>
<dbReference type="PANTHER" id="PTHR24412">
    <property type="entry name" value="KELCH PROTEIN"/>
    <property type="match status" value="1"/>
</dbReference>
<dbReference type="STRING" id="1332188.L336_0427"/>
<dbReference type="InterPro" id="IPR015915">
    <property type="entry name" value="Kelch-typ_b-propeller"/>
</dbReference>
<feature type="compositionally biased region" description="Gly residues" evidence="3">
    <location>
        <begin position="605"/>
        <end position="621"/>
    </location>
</feature>